<dbReference type="InterPro" id="IPR016181">
    <property type="entry name" value="Acyl_CoA_acyltransferase"/>
</dbReference>
<gene>
    <name evidence="2" type="ORF">G3256_08695</name>
</gene>
<dbReference type="KEGG" id="rpon:G3256_08695"/>
<dbReference type="PROSITE" id="PS51186">
    <property type="entry name" value="GNAT"/>
    <property type="match status" value="1"/>
</dbReference>
<proteinExistence type="predicted"/>
<evidence type="ECO:0000313" key="3">
    <source>
        <dbReference type="Proteomes" id="UP000503308"/>
    </source>
</evidence>
<dbReference type="RefSeq" id="WP_169640448.1">
    <property type="nucleotide sequence ID" value="NZ_CP048788.1"/>
</dbReference>
<dbReference type="PANTHER" id="PTHR43792:SF1">
    <property type="entry name" value="N-ACETYLTRANSFERASE DOMAIN-CONTAINING PROTEIN"/>
    <property type="match status" value="1"/>
</dbReference>
<dbReference type="PANTHER" id="PTHR43792">
    <property type="entry name" value="GNAT FAMILY, PUTATIVE (AFU_ORTHOLOGUE AFUA_3G00765)-RELATED-RELATED"/>
    <property type="match status" value="1"/>
</dbReference>
<accession>A0A858SU61</accession>
<dbReference type="InterPro" id="IPR000182">
    <property type="entry name" value="GNAT_dom"/>
</dbReference>
<dbReference type="Proteomes" id="UP000503308">
    <property type="component" value="Chromosome"/>
</dbReference>
<dbReference type="CDD" id="cd04301">
    <property type="entry name" value="NAT_SF"/>
    <property type="match status" value="1"/>
</dbReference>
<dbReference type="SUPFAM" id="SSF55729">
    <property type="entry name" value="Acyl-CoA N-acyltransferases (Nat)"/>
    <property type="match status" value="1"/>
</dbReference>
<organism evidence="2 3">
    <name type="scientific">Roseobacter ponti</name>
    <dbReference type="NCBI Taxonomy" id="1891787"/>
    <lineage>
        <taxon>Bacteria</taxon>
        <taxon>Pseudomonadati</taxon>
        <taxon>Pseudomonadota</taxon>
        <taxon>Alphaproteobacteria</taxon>
        <taxon>Rhodobacterales</taxon>
        <taxon>Roseobacteraceae</taxon>
        <taxon>Roseobacter</taxon>
    </lineage>
</organism>
<reference evidence="2 3" key="1">
    <citation type="submission" date="2020-02" db="EMBL/GenBank/DDBJ databases">
        <title>Genome sequence of Roseobacter ponti.</title>
        <authorList>
            <person name="Hollensteiner J."/>
            <person name="Schneider D."/>
            <person name="Poehlein A."/>
            <person name="Daniel R."/>
        </authorList>
    </citation>
    <scope>NUCLEOTIDE SEQUENCE [LARGE SCALE GENOMIC DNA]</scope>
    <source>
        <strain evidence="2 3">DSM 106830</strain>
    </source>
</reference>
<protein>
    <submittedName>
        <fullName evidence="2">GNAT family N-acetyltransferase</fullName>
    </submittedName>
</protein>
<dbReference type="AlphaFoldDB" id="A0A858SU61"/>
<dbReference type="InterPro" id="IPR051531">
    <property type="entry name" value="N-acetyltransferase"/>
</dbReference>
<feature type="domain" description="N-acetyltransferase" evidence="1">
    <location>
        <begin position="7"/>
        <end position="156"/>
    </location>
</feature>
<dbReference type="Pfam" id="PF13302">
    <property type="entry name" value="Acetyltransf_3"/>
    <property type="match status" value="1"/>
</dbReference>
<dbReference type="Gene3D" id="3.40.630.30">
    <property type="match status" value="1"/>
</dbReference>
<evidence type="ECO:0000259" key="1">
    <source>
        <dbReference type="PROSITE" id="PS51186"/>
    </source>
</evidence>
<keyword evidence="3" id="KW-1185">Reference proteome</keyword>
<sequence>MIRTERLLLRRAVPGDLDAFHEIMTDARVMRYWSRPPHTAVDETRRFLAHMMQCNAPDVDEYVVEYEGRCIGKAGCWRAPEVGYLLHPDHWGKGFAAEALQAVIPRCFAKFADAPALTAECDPRNRASVALLRRLGFRHLKTVEKDFLYGESEWCDTSYFALPRLQPPAPDDMR</sequence>
<dbReference type="EMBL" id="CP048788">
    <property type="protein sequence ID" value="QJF51233.1"/>
    <property type="molecule type" value="Genomic_DNA"/>
</dbReference>
<keyword evidence="2" id="KW-0808">Transferase</keyword>
<evidence type="ECO:0000313" key="2">
    <source>
        <dbReference type="EMBL" id="QJF51233.1"/>
    </source>
</evidence>
<name>A0A858SU61_9RHOB</name>
<dbReference type="GO" id="GO:0016747">
    <property type="term" value="F:acyltransferase activity, transferring groups other than amino-acyl groups"/>
    <property type="evidence" value="ECO:0007669"/>
    <property type="project" value="InterPro"/>
</dbReference>